<keyword evidence="3" id="KW-1185">Reference proteome</keyword>
<comment type="caution">
    <text evidence="2">The sequence shown here is derived from an EMBL/GenBank/DDBJ whole genome shotgun (WGS) entry which is preliminary data.</text>
</comment>
<feature type="compositionally biased region" description="Low complexity" evidence="1">
    <location>
        <begin position="556"/>
        <end position="568"/>
    </location>
</feature>
<feature type="compositionally biased region" description="Basic and acidic residues" evidence="1">
    <location>
        <begin position="215"/>
        <end position="224"/>
    </location>
</feature>
<name>A0A9P6DMF1_9AGAM</name>
<evidence type="ECO:0000313" key="2">
    <source>
        <dbReference type="EMBL" id="KAF9507891.1"/>
    </source>
</evidence>
<feature type="compositionally biased region" description="Acidic residues" evidence="1">
    <location>
        <begin position="537"/>
        <end position="547"/>
    </location>
</feature>
<feature type="region of interest" description="Disordered" evidence="1">
    <location>
        <begin position="1"/>
        <end position="21"/>
    </location>
</feature>
<dbReference type="AlphaFoldDB" id="A0A9P6DMF1"/>
<feature type="region of interest" description="Disordered" evidence="1">
    <location>
        <begin position="191"/>
        <end position="224"/>
    </location>
</feature>
<feature type="compositionally biased region" description="Polar residues" evidence="1">
    <location>
        <begin position="1"/>
        <end position="19"/>
    </location>
</feature>
<reference evidence="2" key="1">
    <citation type="journal article" date="2020" name="Nat. Commun.">
        <title>Large-scale genome sequencing of mycorrhizal fungi provides insights into the early evolution of symbiotic traits.</title>
        <authorList>
            <person name="Miyauchi S."/>
            <person name="Kiss E."/>
            <person name="Kuo A."/>
            <person name="Drula E."/>
            <person name="Kohler A."/>
            <person name="Sanchez-Garcia M."/>
            <person name="Morin E."/>
            <person name="Andreopoulos B."/>
            <person name="Barry K.W."/>
            <person name="Bonito G."/>
            <person name="Buee M."/>
            <person name="Carver A."/>
            <person name="Chen C."/>
            <person name="Cichocki N."/>
            <person name="Clum A."/>
            <person name="Culley D."/>
            <person name="Crous P.W."/>
            <person name="Fauchery L."/>
            <person name="Girlanda M."/>
            <person name="Hayes R.D."/>
            <person name="Keri Z."/>
            <person name="LaButti K."/>
            <person name="Lipzen A."/>
            <person name="Lombard V."/>
            <person name="Magnuson J."/>
            <person name="Maillard F."/>
            <person name="Murat C."/>
            <person name="Nolan M."/>
            <person name="Ohm R.A."/>
            <person name="Pangilinan J."/>
            <person name="Pereira M.F."/>
            <person name="Perotto S."/>
            <person name="Peter M."/>
            <person name="Pfister S."/>
            <person name="Riley R."/>
            <person name="Sitrit Y."/>
            <person name="Stielow J.B."/>
            <person name="Szollosi G."/>
            <person name="Zifcakova L."/>
            <person name="Stursova M."/>
            <person name="Spatafora J.W."/>
            <person name="Tedersoo L."/>
            <person name="Vaario L.M."/>
            <person name="Yamada A."/>
            <person name="Yan M."/>
            <person name="Wang P."/>
            <person name="Xu J."/>
            <person name="Bruns T."/>
            <person name="Baldrian P."/>
            <person name="Vilgalys R."/>
            <person name="Dunand C."/>
            <person name="Henrissat B."/>
            <person name="Grigoriev I.V."/>
            <person name="Hibbett D."/>
            <person name="Nagy L.G."/>
            <person name="Martin F.M."/>
        </authorList>
    </citation>
    <scope>NUCLEOTIDE SEQUENCE</scope>
    <source>
        <strain evidence="2">UP504</strain>
    </source>
</reference>
<evidence type="ECO:0000313" key="3">
    <source>
        <dbReference type="Proteomes" id="UP000886523"/>
    </source>
</evidence>
<proteinExistence type="predicted"/>
<accession>A0A9P6DMF1</accession>
<sequence length="643" mass="71206">MTPQSLQRAVNSATSSSPITHPVPQRNEWLLTFRCCDRHQQTVRLLHLRSRTIPVYLHPFLILRFRAASLPHLLLVCHSISWSFFRLNHPVFPVLNRPVFLHAQSPVFIVLNLAIALVVVLALPPHTSSHTFGQFSIHWDFDHEVEPSDVEDDDSVAEEGDTAQIKSQGGPFTDEQVAEIRGIVESMNRELKRKAKDTRERRSAGNPWNAYQASYEKDPEPDRPHHEYVEKVIQPAYRELIAAHGGEDSDAWKKKSKELVDQHNASKAAQAFDIALSPAAMGKVIKQTTKRWKDDLKWMATMNIHGFCGIVSGVPDEVASKQNALFTGSPAMKDWLNLSFPKDSTSLKMIHSHILVYQGQHLLRQNQKQKIPKSMHLMRKEISEELNNLLTPLISRVPHIPWASLPRFLANNELKIENWVAESEFPSLLSLDVSVVRMESWKKLWRTFFQPSDDSTKENNGKLPSDTVIVSDQFNNPLLTVAQVDGPGEPNESDANSANGTSIAGGASGPRKRASQGDGPSRKKKKMGPKHPMSAEFIDEPSDDDGPVTDTFENPGGASSIGGQSSGTTWGGAGSSVDGVVNGQFSGNAPSGAINGPMDWAGGYGQNQQEYNPHDDPLIASLFARYPDLNLGLNQGFDDGFPL</sequence>
<dbReference type="Proteomes" id="UP000886523">
    <property type="component" value="Unassembled WGS sequence"/>
</dbReference>
<evidence type="ECO:0000256" key="1">
    <source>
        <dbReference type="SAM" id="MobiDB-lite"/>
    </source>
</evidence>
<dbReference type="EMBL" id="MU129070">
    <property type="protein sequence ID" value="KAF9507891.1"/>
    <property type="molecule type" value="Genomic_DNA"/>
</dbReference>
<feature type="compositionally biased region" description="Polar residues" evidence="1">
    <location>
        <begin position="493"/>
        <end position="502"/>
    </location>
</feature>
<gene>
    <name evidence="2" type="ORF">BS47DRAFT_1398271</name>
</gene>
<protein>
    <submittedName>
        <fullName evidence="2">Uncharacterized protein</fullName>
    </submittedName>
</protein>
<organism evidence="2 3">
    <name type="scientific">Hydnum rufescens UP504</name>
    <dbReference type="NCBI Taxonomy" id="1448309"/>
    <lineage>
        <taxon>Eukaryota</taxon>
        <taxon>Fungi</taxon>
        <taxon>Dikarya</taxon>
        <taxon>Basidiomycota</taxon>
        <taxon>Agaricomycotina</taxon>
        <taxon>Agaricomycetes</taxon>
        <taxon>Cantharellales</taxon>
        <taxon>Hydnaceae</taxon>
        <taxon>Hydnum</taxon>
    </lineage>
</organism>
<feature type="region of interest" description="Disordered" evidence="1">
    <location>
        <begin position="481"/>
        <end position="612"/>
    </location>
</feature>